<evidence type="ECO:0000313" key="4">
    <source>
        <dbReference type="EMBL" id="QGG95228.1"/>
    </source>
</evidence>
<gene>
    <name evidence="4" type="ORF">GH723_09055</name>
</gene>
<dbReference type="PANTHER" id="PTHR11839">
    <property type="entry name" value="UDP/ADP-SUGAR PYROPHOSPHATASE"/>
    <property type="match status" value="1"/>
</dbReference>
<organism evidence="4 5">
    <name type="scientific">Actinomarinicola tropica</name>
    <dbReference type="NCBI Taxonomy" id="2789776"/>
    <lineage>
        <taxon>Bacteria</taxon>
        <taxon>Bacillati</taxon>
        <taxon>Actinomycetota</taxon>
        <taxon>Acidimicrobiia</taxon>
        <taxon>Acidimicrobiales</taxon>
        <taxon>Iamiaceae</taxon>
        <taxon>Actinomarinicola</taxon>
    </lineage>
</organism>
<dbReference type="GO" id="GO:0019693">
    <property type="term" value="P:ribose phosphate metabolic process"/>
    <property type="evidence" value="ECO:0007669"/>
    <property type="project" value="TreeGrafter"/>
</dbReference>
<dbReference type="PROSITE" id="PS51462">
    <property type="entry name" value="NUDIX"/>
    <property type="match status" value="1"/>
</dbReference>
<dbReference type="EMBL" id="CP045851">
    <property type="protein sequence ID" value="QGG95228.1"/>
    <property type="molecule type" value="Genomic_DNA"/>
</dbReference>
<dbReference type="GO" id="GO:0016787">
    <property type="term" value="F:hydrolase activity"/>
    <property type="evidence" value="ECO:0007669"/>
    <property type="project" value="UniProtKB-KW"/>
</dbReference>
<sequence>MTDAGFRRVGEREIHRGYLVRLTESTFVGPDGDEFQRDVVHTPNAVGIVPVDRGPSGEWQVVLVRQYRGAVDREMWEIPAGMCDVEGESPEDTGRRELREEAGYDVRDVTVLTSFHPAPGFTTHSTAIVLGVGLTEVGREADGIEEQHMVVDRVPLDAAVERVRSGEITDGKTVVGLLLARERLDD</sequence>
<comment type="cofactor">
    <cofactor evidence="1">
        <name>Mg(2+)</name>
        <dbReference type="ChEBI" id="CHEBI:18420"/>
    </cofactor>
</comment>
<evidence type="ECO:0000259" key="3">
    <source>
        <dbReference type="PROSITE" id="PS51462"/>
    </source>
</evidence>
<dbReference type="CDD" id="cd03424">
    <property type="entry name" value="NUDIX_ADPRase_Nudt5_UGPPase_Nudt14"/>
    <property type="match status" value="1"/>
</dbReference>
<dbReference type="SUPFAM" id="SSF55811">
    <property type="entry name" value="Nudix"/>
    <property type="match status" value="1"/>
</dbReference>
<dbReference type="GO" id="GO:0006753">
    <property type="term" value="P:nucleoside phosphate metabolic process"/>
    <property type="evidence" value="ECO:0007669"/>
    <property type="project" value="TreeGrafter"/>
</dbReference>
<dbReference type="RefSeq" id="WP_153759336.1">
    <property type="nucleotide sequence ID" value="NZ_CP045851.1"/>
</dbReference>
<dbReference type="InterPro" id="IPR000086">
    <property type="entry name" value="NUDIX_hydrolase_dom"/>
</dbReference>
<feature type="domain" description="Nudix hydrolase" evidence="3">
    <location>
        <begin position="41"/>
        <end position="176"/>
    </location>
</feature>
<proteinExistence type="predicted"/>
<dbReference type="GO" id="GO:0005829">
    <property type="term" value="C:cytosol"/>
    <property type="evidence" value="ECO:0007669"/>
    <property type="project" value="TreeGrafter"/>
</dbReference>
<dbReference type="Gene3D" id="3.90.79.10">
    <property type="entry name" value="Nucleoside Triphosphate Pyrophosphohydrolase"/>
    <property type="match status" value="1"/>
</dbReference>
<dbReference type="Pfam" id="PF00293">
    <property type="entry name" value="NUDIX"/>
    <property type="match status" value="1"/>
</dbReference>
<dbReference type="InterPro" id="IPR015797">
    <property type="entry name" value="NUDIX_hydrolase-like_dom_sf"/>
</dbReference>
<dbReference type="AlphaFoldDB" id="A0A5Q2RE96"/>
<accession>A0A5Q2RE96</accession>
<name>A0A5Q2RE96_9ACTN</name>
<dbReference type="Proteomes" id="UP000334019">
    <property type="component" value="Chromosome"/>
</dbReference>
<keyword evidence="2" id="KW-0378">Hydrolase</keyword>
<dbReference type="PANTHER" id="PTHR11839:SF18">
    <property type="entry name" value="NUDIX HYDROLASE DOMAIN-CONTAINING PROTEIN"/>
    <property type="match status" value="1"/>
</dbReference>
<dbReference type="KEGG" id="atq:GH723_09055"/>
<evidence type="ECO:0000313" key="5">
    <source>
        <dbReference type="Proteomes" id="UP000334019"/>
    </source>
</evidence>
<evidence type="ECO:0000256" key="1">
    <source>
        <dbReference type="ARBA" id="ARBA00001946"/>
    </source>
</evidence>
<keyword evidence="5" id="KW-1185">Reference proteome</keyword>
<evidence type="ECO:0000256" key="2">
    <source>
        <dbReference type="ARBA" id="ARBA00022801"/>
    </source>
</evidence>
<protein>
    <submittedName>
        <fullName evidence="4">NUDIX domain-containing protein</fullName>
    </submittedName>
</protein>
<reference evidence="4 5" key="1">
    <citation type="submission" date="2019-11" db="EMBL/GenBank/DDBJ databases">
        <authorList>
            <person name="He Y."/>
        </authorList>
    </citation>
    <scope>NUCLEOTIDE SEQUENCE [LARGE SCALE GENOMIC DNA]</scope>
    <source>
        <strain evidence="4 5">SCSIO 58843</strain>
    </source>
</reference>